<protein>
    <submittedName>
        <fullName evidence="2">Uncharacterized protein</fullName>
    </submittedName>
</protein>
<evidence type="ECO:0000313" key="3">
    <source>
        <dbReference type="Proteomes" id="UP001148018"/>
    </source>
</evidence>
<gene>
    <name evidence="2" type="ORF">NHX12_011291</name>
</gene>
<proteinExistence type="predicted"/>
<reference evidence="2" key="1">
    <citation type="submission" date="2022-07" db="EMBL/GenBank/DDBJ databases">
        <title>Chromosome-level genome of Muraenolepis orangiensis.</title>
        <authorList>
            <person name="Kim J."/>
        </authorList>
    </citation>
    <scope>NUCLEOTIDE SEQUENCE</scope>
    <source>
        <strain evidence="2">KU_S4_2022</strain>
        <tissue evidence="2">Muscle</tissue>
    </source>
</reference>
<name>A0A9Q0I6J0_9TELE</name>
<feature type="region of interest" description="Disordered" evidence="1">
    <location>
        <begin position="1"/>
        <end position="66"/>
    </location>
</feature>
<evidence type="ECO:0000256" key="1">
    <source>
        <dbReference type="SAM" id="MobiDB-lite"/>
    </source>
</evidence>
<dbReference type="Proteomes" id="UP001148018">
    <property type="component" value="Unassembled WGS sequence"/>
</dbReference>
<feature type="compositionally biased region" description="Gly residues" evidence="1">
    <location>
        <begin position="8"/>
        <end position="28"/>
    </location>
</feature>
<evidence type="ECO:0000313" key="2">
    <source>
        <dbReference type="EMBL" id="KAJ3587694.1"/>
    </source>
</evidence>
<dbReference type="EMBL" id="JANIIK010000116">
    <property type="protein sequence ID" value="KAJ3587694.1"/>
    <property type="molecule type" value="Genomic_DNA"/>
</dbReference>
<keyword evidence="3" id="KW-1185">Reference proteome</keyword>
<sequence>MQTAEAHVGGGSGVTASGTGGKWSGPGEGRARGVKVRRERLPPLSGSPANGNGALVPSGPTSSCSDGDDFLSVGVVEAVLVERTGCRRKYSSEQERLALLGELTALPHRRR</sequence>
<accession>A0A9Q0I6J0</accession>
<organism evidence="2 3">
    <name type="scientific">Muraenolepis orangiensis</name>
    <name type="common">Patagonian moray cod</name>
    <dbReference type="NCBI Taxonomy" id="630683"/>
    <lineage>
        <taxon>Eukaryota</taxon>
        <taxon>Metazoa</taxon>
        <taxon>Chordata</taxon>
        <taxon>Craniata</taxon>
        <taxon>Vertebrata</taxon>
        <taxon>Euteleostomi</taxon>
        <taxon>Actinopterygii</taxon>
        <taxon>Neopterygii</taxon>
        <taxon>Teleostei</taxon>
        <taxon>Neoteleostei</taxon>
        <taxon>Acanthomorphata</taxon>
        <taxon>Zeiogadaria</taxon>
        <taxon>Gadariae</taxon>
        <taxon>Gadiformes</taxon>
        <taxon>Muraenolepidoidei</taxon>
        <taxon>Muraenolepididae</taxon>
        <taxon>Muraenolepis</taxon>
    </lineage>
</organism>
<dbReference type="AlphaFoldDB" id="A0A9Q0I6J0"/>
<comment type="caution">
    <text evidence="2">The sequence shown here is derived from an EMBL/GenBank/DDBJ whole genome shotgun (WGS) entry which is preliminary data.</text>
</comment>